<gene>
    <name evidence="1" type="primary">18</name>
    <name evidence="1" type="ORF">SEA_FINCH_18</name>
</gene>
<evidence type="ECO:0000313" key="1">
    <source>
        <dbReference type="EMBL" id="AVO24966.1"/>
    </source>
</evidence>
<dbReference type="InterPro" id="IPR057111">
    <property type="entry name" value="Phage_cement"/>
</dbReference>
<keyword evidence="2" id="KW-1185">Reference proteome</keyword>
<dbReference type="RefSeq" id="YP_010059040.1">
    <property type="nucleotide sequence ID" value="NC_054724.1"/>
</dbReference>
<dbReference type="EMBL" id="MG962366">
    <property type="protein sequence ID" value="AVO24966.1"/>
    <property type="molecule type" value="Genomic_DNA"/>
</dbReference>
<dbReference type="KEGG" id="vg:64766271"/>
<organism evidence="1 2">
    <name type="scientific">Rhodococcus phage Finch</name>
    <dbReference type="NCBI Taxonomy" id="2094144"/>
    <lineage>
        <taxon>Viruses</taxon>
        <taxon>Duplodnaviria</taxon>
        <taxon>Heunggongvirae</taxon>
        <taxon>Uroviricota</taxon>
        <taxon>Caudoviricetes</taxon>
        <taxon>Finchvirus</taxon>
        <taxon>Finchvirus finch</taxon>
    </lineage>
</organism>
<dbReference type="GeneID" id="64766271"/>
<dbReference type="Proteomes" id="UP000241290">
    <property type="component" value="Genome"/>
</dbReference>
<reference evidence="2" key="1">
    <citation type="submission" date="2018-02" db="EMBL/GenBank/DDBJ databases">
        <authorList>
            <person name="Cohen D.B."/>
            <person name="Kent A.D."/>
        </authorList>
    </citation>
    <scope>NUCLEOTIDE SEQUENCE [LARGE SCALE GENOMIC DNA]</scope>
</reference>
<accession>A0A2P1JXA3</accession>
<protein>
    <submittedName>
        <fullName evidence="1">Uncharacterized protein</fullName>
    </submittedName>
</protein>
<dbReference type="Pfam" id="PF23968">
    <property type="entry name" value="Phage_cement_3"/>
    <property type="match status" value="1"/>
</dbReference>
<sequence>MFRVPLANPSLKRLLRPLFAQHQATPKPGLLDPTWDRSFDIYPGSVMTRLFGDVYAPYTGAAGQKPFGLSAFFVAPKLGVDEVLDTGSNLFTVWVGNNDAEFEVLAPAFDATADWTTPTNGSIVLLTGNNKGLLTPTGATAANAIAELLSVNGTEKITIRPVRPTA</sequence>
<proteinExistence type="predicted"/>
<evidence type="ECO:0000313" key="2">
    <source>
        <dbReference type="Proteomes" id="UP000241290"/>
    </source>
</evidence>
<name>A0A2P1JXA3_9CAUD</name>